<dbReference type="EMBL" id="CAMGYJ010000011">
    <property type="protein sequence ID" value="CAI0629065.1"/>
    <property type="molecule type" value="Genomic_DNA"/>
</dbReference>
<feature type="compositionally biased region" description="Basic residues" evidence="10">
    <location>
        <begin position="1"/>
        <end position="12"/>
    </location>
</feature>
<dbReference type="AlphaFoldDB" id="A0AAV0S957"/>
<comment type="subcellular location">
    <subcellularLocation>
        <location evidence="1">Cell membrane</location>
        <topology evidence="1">Single-pass type I membrane protein</topology>
    </subcellularLocation>
</comment>
<keyword evidence="7 11" id="KW-1133">Transmembrane helix</keyword>
<feature type="transmembrane region" description="Helical" evidence="11">
    <location>
        <begin position="954"/>
        <end position="975"/>
    </location>
</feature>
<dbReference type="PANTHER" id="PTHR48062">
    <property type="entry name" value="RECEPTOR-LIKE PROTEIN 14"/>
    <property type="match status" value="1"/>
</dbReference>
<dbReference type="InterPro" id="IPR001611">
    <property type="entry name" value="Leu-rich_rpt"/>
</dbReference>
<reference evidence="13" key="1">
    <citation type="submission" date="2022-08" db="EMBL/GenBank/DDBJ databases">
        <authorList>
            <person name="Gutierrez-Valencia J."/>
        </authorList>
    </citation>
    <scope>NUCLEOTIDE SEQUENCE</scope>
</reference>
<feature type="domain" description="Leucine-rich repeat-containing N-terminal plant-type" evidence="12">
    <location>
        <begin position="92"/>
        <end position="132"/>
    </location>
</feature>
<evidence type="ECO:0000256" key="8">
    <source>
        <dbReference type="ARBA" id="ARBA00023136"/>
    </source>
</evidence>
<name>A0AAV0S957_9ROSI</name>
<dbReference type="InterPro" id="IPR003591">
    <property type="entry name" value="Leu-rich_rpt_typical-subtyp"/>
</dbReference>
<dbReference type="Pfam" id="PF00560">
    <property type="entry name" value="LRR_1"/>
    <property type="match status" value="3"/>
</dbReference>
<dbReference type="InterPro" id="IPR051502">
    <property type="entry name" value="RLP_Defense_Trigger"/>
</dbReference>
<feature type="transmembrane region" description="Helical" evidence="11">
    <location>
        <begin position="63"/>
        <end position="81"/>
    </location>
</feature>
<evidence type="ECO:0000256" key="9">
    <source>
        <dbReference type="ARBA" id="ARBA00023180"/>
    </source>
</evidence>
<evidence type="ECO:0000313" key="13">
    <source>
        <dbReference type="EMBL" id="CAI0629065.1"/>
    </source>
</evidence>
<dbReference type="GO" id="GO:0005886">
    <property type="term" value="C:plasma membrane"/>
    <property type="evidence" value="ECO:0007669"/>
    <property type="project" value="UniProtKB-SubCell"/>
</dbReference>
<evidence type="ECO:0000259" key="12">
    <source>
        <dbReference type="Pfam" id="PF08263"/>
    </source>
</evidence>
<dbReference type="Pfam" id="PF08263">
    <property type="entry name" value="LRRNT_2"/>
    <property type="match status" value="1"/>
</dbReference>
<proteinExistence type="inferred from homology"/>
<evidence type="ECO:0000256" key="1">
    <source>
        <dbReference type="ARBA" id="ARBA00004251"/>
    </source>
</evidence>
<keyword evidence="3" id="KW-1003">Cell membrane</keyword>
<evidence type="ECO:0000256" key="11">
    <source>
        <dbReference type="SAM" id="Phobius"/>
    </source>
</evidence>
<protein>
    <recommendedName>
        <fullName evidence="12">Leucine-rich repeat-containing N-terminal plant-type domain-containing protein</fullName>
    </recommendedName>
</protein>
<keyword evidence="6" id="KW-0677">Repeat</keyword>
<comment type="similarity">
    <text evidence="2">Belongs to the RLP family.</text>
</comment>
<dbReference type="InterPro" id="IPR013210">
    <property type="entry name" value="LRR_N_plant-typ"/>
</dbReference>
<dbReference type="PANTHER" id="PTHR48062:SF21">
    <property type="entry name" value="RECEPTOR-LIKE PROTEIN 12"/>
    <property type="match status" value="1"/>
</dbReference>
<dbReference type="Pfam" id="PF13516">
    <property type="entry name" value="LRR_6"/>
    <property type="match status" value="2"/>
</dbReference>
<organism evidence="13 14">
    <name type="scientific">Linum tenue</name>
    <dbReference type="NCBI Taxonomy" id="586396"/>
    <lineage>
        <taxon>Eukaryota</taxon>
        <taxon>Viridiplantae</taxon>
        <taxon>Streptophyta</taxon>
        <taxon>Embryophyta</taxon>
        <taxon>Tracheophyta</taxon>
        <taxon>Spermatophyta</taxon>
        <taxon>Magnoliopsida</taxon>
        <taxon>eudicotyledons</taxon>
        <taxon>Gunneridae</taxon>
        <taxon>Pentapetalae</taxon>
        <taxon>rosids</taxon>
        <taxon>fabids</taxon>
        <taxon>Malpighiales</taxon>
        <taxon>Linaceae</taxon>
        <taxon>Linum</taxon>
    </lineage>
</organism>
<dbReference type="SUPFAM" id="SSF52058">
    <property type="entry name" value="L domain-like"/>
    <property type="match status" value="2"/>
</dbReference>
<sequence>MLGRQSGKRKRSEKSQMEEAIGGELGTEKERRSRRGLDSGIGAGRMRSEQGILVGSREKGFQAYFCWLIGFIRVMVVFVMITERKGCDGCLDNERAGLLHIKASFGNLDSWGTKAGRAIEDECCNWVGVSCNPATGRITDLDLDDITSPDGHDEFYLNASVFLPFKELRSLSLEYGYLTGCMENEGFEKLSTLAHLVRLDLNHNRFNNDILSPLSTLVSLKHLELYENELSTNVAGLEELLKLPNLEHLNLGRNKRLGNSILSLLSSISSLKSLTLSAVGLNGTISIYGLGALINLEAIDLTGNDIVLKDLDAFTNLRTLTIDASSLTELQGSDLHSQGWLVKLEKLENLTISDSIAQGNFLETIGTMMTNLKSLIIDGLSLNSTLPQGLCNLKDMEVLDLSSSNLRGELPWCLSNFTSLRVFDISGNRVSGDIAQSPLTTLFSLEKIDVSGNDFRIPLSLSPFFNHSHLQFFGGYDIQEIYGDHHIKQQQHGAPPLLPPLFQLEVLGLSSRYDDGEYVGSFPNFLYHQRNLEHVFISNTRMKGVGFPWWLLDNNTNLVELSLVNCSLSGPFELPINLHPHGRLQVLDISSNNYIHGPIPPHLCAFLPMLGLLYISDNQLSDIIPEELSNCSFLEVLDASNNRLSGEIPGRVFDMPELSLLDLSRNNITGSLPLGFISPWISEVYLSRNRLRGTLSSHGAEPGNYMLEVLDLSHNNFEGAIPKWIAGFRQLTYLLLNNNRFTGEVMMAFCLEQLRLIDVSHNHLSGHLASAFTSKTSCGDRMNYISPSRSLEFVSKTHLYTYNGVPLDLMCGMDFSSNSFAGEIPLQIGSDLIEIKVLNLSYNKLTGSIPSTLSNLQQIESLDLSNNNLSGVIPPQLTELSYLASFSVAYNNLSGNCPKQTAQFITFDESSYRGNPFLCCTFPIRPEEQLPGRRGSYDKDDDGDGGGFVDMETFYITSGVTYVMILLIIASVLYINPNWRRVWFYYVGVTITSCHHFTANNLPVSTEYKMWKFRA</sequence>
<evidence type="ECO:0000256" key="10">
    <source>
        <dbReference type="SAM" id="MobiDB-lite"/>
    </source>
</evidence>
<gene>
    <name evidence="13" type="ORF">LITE_LOCUS51860</name>
</gene>
<dbReference type="InterPro" id="IPR032675">
    <property type="entry name" value="LRR_dom_sf"/>
</dbReference>
<keyword evidence="4" id="KW-0433">Leucine-rich repeat</keyword>
<evidence type="ECO:0000256" key="4">
    <source>
        <dbReference type="ARBA" id="ARBA00022614"/>
    </source>
</evidence>
<dbReference type="SMART" id="SM00369">
    <property type="entry name" value="LRR_TYP"/>
    <property type="match status" value="9"/>
</dbReference>
<keyword evidence="8 11" id="KW-0472">Membrane</keyword>
<keyword evidence="14" id="KW-1185">Reference proteome</keyword>
<evidence type="ECO:0000256" key="5">
    <source>
        <dbReference type="ARBA" id="ARBA00022692"/>
    </source>
</evidence>
<comment type="caution">
    <text evidence="13">The sequence shown here is derived from an EMBL/GenBank/DDBJ whole genome shotgun (WGS) entry which is preliminary data.</text>
</comment>
<dbReference type="Pfam" id="PF13855">
    <property type="entry name" value="LRR_8"/>
    <property type="match status" value="2"/>
</dbReference>
<evidence type="ECO:0000256" key="3">
    <source>
        <dbReference type="ARBA" id="ARBA00022475"/>
    </source>
</evidence>
<evidence type="ECO:0000256" key="6">
    <source>
        <dbReference type="ARBA" id="ARBA00022737"/>
    </source>
</evidence>
<evidence type="ECO:0000256" key="7">
    <source>
        <dbReference type="ARBA" id="ARBA00022989"/>
    </source>
</evidence>
<accession>A0AAV0S957</accession>
<dbReference type="Gene3D" id="3.80.10.10">
    <property type="entry name" value="Ribonuclease Inhibitor"/>
    <property type="match status" value="3"/>
</dbReference>
<dbReference type="FunFam" id="3.80.10.10:FF:000213">
    <property type="entry name" value="Tyrosine-sulfated glycopeptide receptor 1"/>
    <property type="match status" value="1"/>
</dbReference>
<evidence type="ECO:0000313" key="14">
    <source>
        <dbReference type="Proteomes" id="UP001154282"/>
    </source>
</evidence>
<feature type="compositionally biased region" description="Basic and acidic residues" evidence="10">
    <location>
        <begin position="26"/>
        <end position="37"/>
    </location>
</feature>
<dbReference type="PRINTS" id="PR00019">
    <property type="entry name" value="LEURICHRPT"/>
</dbReference>
<evidence type="ECO:0000256" key="2">
    <source>
        <dbReference type="ARBA" id="ARBA00009592"/>
    </source>
</evidence>
<dbReference type="Proteomes" id="UP001154282">
    <property type="component" value="Unassembled WGS sequence"/>
</dbReference>
<keyword evidence="9" id="KW-0325">Glycoprotein</keyword>
<keyword evidence="5 11" id="KW-0812">Transmembrane</keyword>
<feature type="region of interest" description="Disordered" evidence="10">
    <location>
        <begin position="1"/>
        <end position="42"/>
    </location>
</feature>